<evidence type="ECO:0000313" key="2">
    <source>
        <dbReference type="EMBL" id="KAL0908852.1"/>
    </source>
</evidence>
<proteinExistence type="predicted"/>
<feature type="compositionally biased region" description="Basic and acidic residues" evidence="1">
    <location>
        <begin position="31"/>
        <end position="40"/>
    </location>
</feature>
<comment type="caution">
    <text evidence="2">The sequence shown here is derived from an EMBL/GenBank/DDBJ whole genome shotgun (WGS) entry which is preliminary data.</text>
</comment>
<organism evidence="2 3">
    <name type="scientific">Dendrobium thyrsiflorum</name>
    <name type="common">Pinecone-like raceme dendrobium</name>
    <name type="synonym">Orchid</name>
    <dbReference type="NCBI Taxonomy" id="117978"/>
    <lineage>
        <taxon>Eukaryota</taxon>
        <taxon>Viridiplantae</taxon>
        <taxon>Streptophyta</taxon>
        <taxon>Embryophyta</taxon>
        <taxon>Tracheophyta</taxon>
        <taxon>Spermatophyta</taxon>
        <taxon>Magnoliopsida</taxon>
        <taxon>Liliopsida</taxon>
        <taxon>Asparagales</taxon>
        <taxon>Orchidaceae</taxon>
        <taxon>Epidendroideae</taxon>
        <taxon>Malaxideae</taxon>
        <taxon>Dendrobiinae</taxon>
        <taxon>Dendrobium</taxon>
    </lineage>
</organism>
<dbReference type="EMBL" id="JANQDX010000017">
    <property type="protein sequence ID" value="KAL0908852.1"/>
    <property type="molecule type" value="Genomic_DNA"/>
</dbReference>
<evidence type="ECO:0000256" key="1">
    <source>
        <dbReference type="SAM" id="MobiDB-lite"/>
    </source>
</evidence>
<dbReference type="AlphaFoldDB" id="A0ABD0U7X2"/>
<feature type="region of interest" description="Disordered" evidence="1">
    <location>
        <begin position="23"/>
        <end position="72"/>
    </location>
</feature>
<keyword evidence="3" id="KW-1185">Reference proteome</keyword>
<name>A0ABD0U7X2_DENTH</name>
<sequence>MAMPRETPPNCFVVFSSPFRSASYCGSRTKRTGEDGETVGRRLPRHRRRNDSSGHCQQEPVGLQKPRGAHPL</sequence>
<accession>A0ABD0U7X2</accession>
<evidence type="ECO:0000313" key="3">
    <source>
        <dbReference type="Proteomes" id="UP001552299"/>
    </source>
</evidence>
<dbReference type="Proteomes" id="UP001552299">
    <property type="component" value="Unassembled WGS sequence"/>
</dbReference>
<reference evidence="2 3" key="1">
    <citation type="journal article" date="2024" name="Plant Biotechnol. J.">
        <title>Dendrobium thyrsiflorum genome and its molecular insights into genes involved in important horticultural traits.</title>
        <authorList>
            <person name="Chen B."/>
            <person name="Wang J.Y."/>
            <person name="Zheng P.J."/>
            <person name="Li K.L."/>
            <person name="Liang Y.M."/>
            <person name="Chen X.F."/>
            <person name="Zhang C."/>
            <person name="Zhao X."/>
            <person name="He X."/>
            <person name="Zhang G.Q."/>
            <person name="Liu Z.J."/>
            <person name="Xu Q."/>
        </authorList>
    </citation>
    <scope>NUCLEOTIDE SEQUENCE [LARGE SCALE GENOMIC DNA]</scope>
    <source>
        <strain evidence="2">GZMU011</strain>
    </source>
</reference>
<gene>
    <name evidence="2" type="ORF">M5K25_023363</name>
</gene>
<protein>
    <submittedName>
        <fullName evidence="2">Uncharacterized protein</fullName>
    </submittedName>
</protein>